<comment type="caution">
    <text evidence="1">The sequence shown here is derived from an EMBL/GenBank/DDBJ whole genome shotgun (WGS) entry which is preliminary data.</text>
</comment>
<keyword evidence="2" id="KW-1185">Reference proteome</keyword>
<name>I2FMC9_USTHO</name>
<dbReference type="EMBL" id="CAGI01000071">
    <property type="protein sequence ID" value="CCF48072.1"/>
    <property type="molecule type" value="Genomic_DNA"/>
</dbReference>
<dbReference type="CDD" id="cd09272">
    <property type="entry name" value="RNase_HI_RT_Ty1"/>
    <property type="match status" value="1"/>
</dbReference>
<evidence type="ECO:0000313" key="1">
    <source>
        <dbReference type="EMBL" id="CCF48072.1"/>
    </source>
</evidence>
<dbReference type="eggNOG" id="KOG0017">
    <property type="taxonomic scope" value="Eukaryota"/>
</dbReference>
<dbReference type="HOGENOM" id="CLU_001650_6_4_1"/>
<evidence type="ECO:0008006" key="3">
    <source>
        <dbReference type="Google" id="ProtNLM"/>
    </source>
</evidence>
<protein>
    <recommendedName>
        <fullName evidence="3">Reverse transcriptase Ty1/copia-type domain-containing protein</fullName>
    </recommendedName>
</protein>
<reference evidence="1 2" key="1">
    <citation type="journal article" date="2012" name="Plant Cell">
        <title>Genome comparison of barley and maize smut fungi reveals targeted loss of RNA silencing components and species-specific presence of transposable elements.</title>
        <authorList>
            <person name="Laurie J.D."/>
            <person name="Ali S."/>
            <person name="Linning R."/>
            <person name="Mannhaupt G."/>
            <person name="Wong P."/>
            <person name="Gueldener U."/>
            <person name="Muensterkoetter M."/>
            <person name="Moore R."/>
            <person name="Kahmann R."/>
            <person name="Bakkeren G."/>
            <person name="Schirawski J."/>
        </authorList>
    </citation>
    <scope>NUCLEOTIDE SEQUENCE [LARGE SCALE GENOMIC DNA]</scope>
    <source>
        <strain evidence="2">Uh4875-4</strain>
    </source>
</reference>
<proteinExistence type="predicted"/>
<gene>
    <name evidence="1" type="ORF">UHOR_12642</name>
</gene>
<organism evidence="1 2">
    <name type="scientific">Ustilago hordei</name>
    <name type="common">Barley covered smut fungus</name>
    <dbReference type="NCBI Taxonomy" id="120017"/>
    <lineage>
        <taxon>Eukaryota</taxon>
        <taxon>Fungi</taxon>
        <taxon>Dikarya</taxon>
        <taxon>Basidiomycota</taxon>
        <taxon>Ustilaginomycotina</taxon>
        <taxon>Ustilaginomycetes</taxon>
        <taxon>Ustilaginales</taxon>
        <taxon>Ustilaginaceae</taxon>
        <taxon>Ustilago</taxon>
    </lineage>
</organism>
<evidence type="ECO:0000313" key="2">
    <source>
        <dbReference type="Proteomes" id="UP000006174"/>
    </source>
</evidence>
<sequence>MEAEFIAASEAAREALFFSYLLRDLEAGMIQPTLCTNSQGCIQVSKDPAKHWKLKHIDTRYHFVRDHIQDGEIAIEFVNNMADILMKPLKGLATSQLAQSLGLEMPLKGGVEDALAPQWDNGVCGA</sequence>
<dbReference type="Proteomes" id="UP000006174">
    <property type="component" value="Unassembled WGS sequence"/>
</dbReference>
<accession>I2FMC9</accession>
<dbReference type="AlphaFoldDB" id="I2FMC9"/>
<dbReference type="STRING" id="1128400.I2FMC9"/>